<evidence type="ECO:0000313" key="6">
    <source>
        <dbReference type="Proteomes" id="UP000317940"/>
    </source>
</evidence>
<sequence length="398" mass="41204">MENWQQGRPAGGGRGPGPGGAAGGGEPPLPPGLSPRGGGNGGANGGGNGAGNGGGRVAGHASGGAAPRRRRSRKRIAAYVALGVVGALLATAVGTYAWADSKLNQQNVLQDYDGRPAAGKGTNWLIVGSDSRDGLTDSQKQQLHTGSDDGKRSDSMMVLHIGSNGDTLMSIPRDSWVPIPAHLDTAGTGKTIPATTNKINSAFNNGGGPLLVQTVEKNTGLHIDHYAEVGFAGFVNIVDAVGGVHMCIDKDIQDKDSGLNLKAGCQTLNGQQSLAFVRQRHQMADQDLGRMRNQQKFLSALAHQAVTPGTMLNPFEVYPLIGSGLDTLIVDKGTGLTDLANLFEAMRSVSGGSGRSITIPIGNPDYHTPDGQSAVKWDPVKSKQVFDALKNDTPVANV</sequence>
<feature type="region of interest" description="Disordered" evidence="2">
    <location>
        <begin position="1"/>
        <end position="71"/>
    </location>
</feature>
<dbReference type="OrthoDB" id="9782542at2"/>
<protein>
    <submittedName>
        <fullName evidence="5">LytR family transcriptional attenuator</fullName>
    </submittedName>
</protein>
<dbReference type="NCBIfam" id="TIGR00350">
    <property type="entry name" value="lytR_cpsA_psr"/>
    <property type="match status" value="1"/>
</dbReference>
<feature type="compositionally biased region" description="Gly residues" evidence="2">
    <location>
        <begin position="9"/>
        <end position="26"/>
    </location>
</feature>
<comment type="caution">
    <text evidence="5">The sequence shown here is derived from an EMBL/GenBank/DDBJ whole genome shotgun (WGS) entry which is preliminary data.</text>
</comment>
<keyword evidence="3" id="KW-0472">Membrane</keyword>
<gene>
    <name evidence="5" type="ORF">FHX73_113543</name>
</gene>
<dbReference type="EMBL" id="VIWT01000001">
    <property type="protein sequence ID" value="TWF99696.1"/>
    <property type="molecule type" value="Genomic_DNA"/>
</dbReference>
<comment type="similarity">
    <text evidence="1">Belongs to the LytR/CpsA/Psr (LCP) family.</text>
</comment>
<keyword evidence="3" id="KW-0812">Transmembrane</keyword>
<feature type="domain" description="Cell envelope-related transcriptional attenuator" evidence="4">
    <location>
        <begin position="152"/>
        <end position="305"/>
    </location>
</feature>
<organism evidence="5 6">
    <name type="scientific">Kitasatospora viridis</name>
    <dbReference type="NCBI Taxonomy" id="281105"/>
    <lineage>
        <taxon>Bacteria</taxon>
        <taxon>Bacillati</taxon>
        <taxon>Actinomycetota</taxon>
        <taxon>Actinomycetes</taxon>
        <taxon>Kitasatosporales</taxon>
        <taxon>Streptomycetaceae</taxon>
        <taxon>Kitasatospora</taxon>
    </lineage>
</organism>
<dbReference type="RefSeq" id="WP_145905914.1">
    <property type="nucleotide sequence ID" value="NZ_BAAAMZ010000006.1"/>
</dbReference>
<dbReference type="Proteomes" id="UP000317940">
    <property type="component" value="Unassembled WGS sequence"/>
</dbReference>
<accession>A0A561UK32</accession>
<dbReference type="PANTHER" id="PTHR33392">
    <property type="entry name" value="POLYISOPRENYL-TEICHOIC ACID--PEPTIDOGLYCAN TEICHOIC ACID TRANSFERASE TAGU"/>
    <property type="match status" value="1"/>
</dbReference>
<evidence type="ECO:0000256" key="3">
    <source>
        <dbReference type="SAM" id="Phobius"/>
    </source>
</evidence>
<keyword evidence="6" id="KW-1185">Reference proteome</keyword>
<keyword evidence="3" id="KW-1133">Transmembrane helix</keyword>
<evidence type="ECO:0000256" key="2">
    <source>
        <dbReference type="SAM" id="MobiDB-lite"/>
    </source>
</evidence>
<dbReference type="Gene3D" id="3.40.630.190">
    <property type="entry name" value="LCP protein"/>
    <property type="match status" value="1"/>
</dbReference>
<feature type="compositionally biased region" description="Gly residues" evidence="2">
    <location>
        <begin position="35"/>
        <end position="57"/>
    </location>
</feature>
<dbReference type="InterPro" id="IPR004474">
    <property type="entry name" value="LytR_CpsA_psr"/>
</dbReference>
<dbReference type="AlphaFoldDB" id="A0A561UK32"/>
<feature type="compositionally biased region" description="Polar residues" evidence="2">
    <location>
        <begin position="136"/>
        <end position="145"/>
    </location>
</feature>
<proteinExistence type="inferred from homology"/>
<reference evidence="5 6" key="1">
    <citation type="submission" date="2019-06" db="EMBL/GenBank/DDBJ databases">
        <title>Sequencing the genomes of 1000 actinobacteria strains.</title>
        <authorList>
            <person name="Klenk H.-P."/>
        </authorList>
    </citation>
    <scope>NUCLEOTIDE SEQUENCE [LARGE SCALE GENOMIC DNA]</scope>
    <source>
        <strain evidence="5 6">DSM 44826</strain>
    </source>
</reference>
<dbReference type="Pfam" id="PF03816">
    <property type="entry name" value="LytR_cpsA_psr"/>
    <property type="match status" value="1"/>
</dbReference>
<evidence type="ECO:0000259" key="4">
    <source>
        <dbReference type="Pfam" id="PF03816"/>
    </source>
</evidence>
<name>A0A561UK32_9ACTN</name>
<dbReference type="PANTHER" id="PTHR33392:SF6">
    <property type="entry name" value="POLYISOPRENYL-TEICHOIC ACID--PEPTIDOGLYCAN TEICHOIC ACID TRANSFERASE TAGU"/>
    <property type="match status" value="1"/>
</dbReference>
<dbReference type="InterPro" id="IPR050922">
    <property type="entry name" value="LytR/CpsA/Psr_CW_biosynth"/>
</dbReference>
<feature type="transmembrane region" description="Helical" evidence="3">
    <location>
        <begin position="76"/>
        <end position="99"/>
    </location>
</feature>
<evidence type="ECO:0000313" key="5">
    <source>
        <dbReference type="EMBL" id="TWF99696.1"/>
    </source>
</evidence>
<evidence type="ECO:0000256" key="1">
    <source>
        <dbReference type="ARBA" id="ARBA00006068"/>
    </source>
</evidence>
<feature type="region of interest" description="Disordered" evidence="2">
    <location>
        <begin position="130"/>
        <end position="154"/>
    </location>
</feature>